<dbReference type="RefSeq" id="WP_073314854.1">
    <property type="nucleotide sequence ID" value="NZ_FQYP01000002.1"/>
</dbReference>
<dbReference type="OrthoDB" id="1430683at2"/>
<dbReference type="Pfam" id="PF04397">
    <property type="entry name" value="LytTR"/>
    <property type="match status" value="1"/>
</dbReference>
<name>A0A1M6CQI8_9FLAO</name>
<proteinExistence type="predicted"/>
<dbReference type="EMBL" id="FQYP01000002">
    <property type="protein sequence ID" value="SHI62998.1"/>
    <property type="molecule type" value="Genomic_DNA"/>
</dbReference>
<dbReference type="AlphaFoldDB" id="A0A1M6CQI8"/>
<dbReference type="SMART" id="SM00850">
    <property type="entry name" value="LytTR"/>
    <property type="match status" value="1"/>
</dbReference>
<gene>
    <name evidence="2" type="ORF">SAMN04488508_102220</name>
</gene>
<dbReference type="SUPFAM" id="SSF52172">
    <property type="entry name" value="CheY-like"/>
    <property type="match status" value="1"/>
</dbReference>
<feature type="domain" description="HTH LytTR-type" evidence="1">
    <location>
        <begin position="139"/>
        <end position="243"/>
    </location>
</feature>
<accession>A0A1M6CQI8</accession>
<dbReference type="InterPro" id="IPR007492">
    <property type="entry name" value="LytTR_DNA-bd_dom"/>
</dbReference>
<dbReference type="GO" id="GO:0003677">
    <property type="term" value="F:DNA binding"/>
    <property type="evidence" value="ECO:0007669"/>
    <property type="project" value="InterPro"/>
</dbReference>
<organism evidence="2 3">
    <name type="scientific">Aquimarina spongiae</name>
    <dbReference type="NCBI Taxonomy" id="570521"/>
    <lineage>
        <taxon>Bacteria</taxon>
        <taxon>Pseudomonadati</taxon>
        <taxon>Bacteroidota</taxon>
        <taxon>Flavobacteriia</taxon>
        <taxon>Flavobacteriales</taxon>
        <taxon>Flavobacteriaceae</taxon>
        <taxon>Aquimarina</taxon>
    </lineage>
</organism>
<dbReference type="Gene3D" id="2.40.50.1020">
    <property type="entry name" value="LytTr DNA-binding domain"/>
    <property type="match status" value="1"/>
</dbReference>
<dbReference type="PROSITE" id="PS50930">
    <property type="entry name" value="HTH_LYTTR"/>
    <property type="match status" value="1"/>
</dbReference>
<protein>
    <submittedName>
        <fullName evidence="2">Two-component system, LytT family, response regulator</fullName>
    </submittedName>
</protein>
<reference evidence="3" key="1">
    <citation type="submission" date="2016-11" db="EMBL/GenBank/DDBJ databases">
        <authorList>
            <person name="Varghese N."/>
            <person name="Submissions S."/>
        </authorList>
    </citation>
    <scope>NUCLEOTIDE SEQUENCE [LARGE SCALE GENOMIC DNA]</scope>
    <source>
        <strain evidence="3">DSM 22623</strain>
    </source>
</reference>
<dbReference type="GO" id="GO:0000156">
    <property type="term" value="F:phosphorelay response regulator activity"/>
    <property type="evidence" value="ECO:0007669"/>
    <property type="project" value="InterPro"/>
</dbReference>
<keyword evidence="3" id="KW-1185">Reference proteome</keyword>
<evidence type="ECO:0000259" key="1">
    <source>
        <dbReference type="PROSITE" id="PS50930"/>
    </source>
</evidence>
<evidence type="ECO:0000313" key="3">
    <source>
        <dbReference type="Proteomes" id="UP000184432"/>
    </source>
</evidence>
<evidence type="ECO:0000313" key="2">
    <source>
        <dbReference type="EMBL" id="SHI62998.1"/>
    </source>
</evidence>
<sequence length="243" mass="28717">MTVALVGNDTSVLNTIKKYLIENFAYVFSCDSVDIFEVYDKNIQKYSHDLVLYDFPEDQNNLEIIRKIIKSKSYIFPIVSENPDTVDLLKQNDIRYLKKPINFEELHFFVDSYYTFKSKELEIKQIIKELKLTAPKRRIAIPQERQILMIPVNEILYIKADINYCKIFLPDKGNILVSKTLKNFEQQLINNPEFYRIHQSYLINLNYIQKVIKTKLLQVEMSNGDILSISKSKRTEFLNLILK</sequence>
<dbReference type="PANTHER" id="PTHR37299:SF1">
    <property type="entry name" value="STAGE 0 SPORULATION PROTEIN A HOMOLOG"/>
    <property type="match status" value="1"/>
</dbReference>
<dbReference type="STRING" id="570521.SAMN04488508_102220"/>
<dbReference type="PANTHER" id="PTHR37299">
    <property type="entry name" value="TRANSCRIPTIONAL REGULATOR-RELATED"/>
    <property type="match status" value="1"/>
</dbReference>
<dbReference type="InterPro" id="IPR046947">
    <property type="entry name" value="LytR-like"/>
</dbReference>
<dbReference type="InterPro" id="IPR011006">
    <property type="entry name" value="CheY-like_superfamily"/>
</dbReference>
<dbReference type="Proteomes" id="UP000184432">
    <property type="component" value="Unassembled WGS sequence"/>
</dbReference>